<sequence>MDSKPKEKLLTSDAISQEFFKNYELPQIEDCPRKIRKNLKHNLRNAAPYVKVVQNLREKRLLEAVSTNNTEKVKHFLETGQVSPNASDSQKRSALHIATTRNYIEIVKILLEHGANPNQVDSIGNTPLHLASCTKHLETVTLLIKYGASTLMTDRNGFHPLALAYSKLKHCEKFKPRFMTSYEIASYHDTIVNIYNLILHHFDLQKSEAEYMDFKNMEEKFREINTKEDIDKEVMSLLESLEKFTIVLGIGNFAFLQFYTKKN</sequence>
<dbReference type="AlphaFoldDB" id="A0A336LM61"/>
<dbReference type="PROSITE" id="PS50088">
    <property type="entry name" value="ANK_REPEAT"/>
    <property type="match status" value="2"/>
</dbReference>
<dbReference type="PANTHER" id="PTHR24171">
    <property type="entry name" value="ANKYRIN REPEAT DOMAIN-CONTAINING PROTEIN 39-RELATED"/>
    <property type="match status" value="1"/>
</dbReference>
<accession>A0A336LM61</accession>
<dbReference type="SUPFAM" id="SSF48403">
    <property type="entry name" value="Ankyrin repeat"/>
    <property type="match status" value="1"/>
</dbReference>
<dbReference type="PANTHER" id="PTHR24171:SF9">
    <property type="entry name" value="ANKYRIN REPEAT DOMAIN-CONTAINING PROTEIN 39"/>
    <property type="match status" value="1"/>
</dbReference>
<reference evidence="4" key="1">
    <citation type="submission" date="2018-07" db="EMBL/GenBank/DDBJ databases">
        <authorList>
            <person name="Quirk P.G."/>
            <person name="Krulwich T.A."/>
        </authorList>
    </citation>
    <scope>NUCLEOTIDE SEQUENCE</scope>
</reference>
<dbReference type="InterPro" id="IPR036770">
    <property type="entry name" value="Ankyrin_rpt-contain_sf"/>
</dbReference>
<dbReference type="SMART" id="SM00248">
    <property type="entry name" value="ANK"/>
    <property type="match status" value="3"/>
</dbReference>
<dbReference type="PROSITE" id="PS50297">
    <property type="entry name" value="ANK_REP_REGION"/>
    <property type="match status" value="2"/>
</dbReference>
<dbReference type="VEuPathDB" id="VectorBase:CSON013692"/>
<dbReference type="InterPro" id="IPR002110">
    <property type="entry name" value="Ankyrin_rpt"/>
</dbReference>
<evidence type="ECO:0000313" key="4">
    <source>
        <dbReference type="EMBL" id="SSX17447.1"/>
    </source>
</evidence>
<gene>
    <name evidence="4" type="primary">CSON013692</name>
</gene>
<name>A0A336LM61_CULSO</name>
<feature type="repeat" description="ANK" evidence="3">
    <location>
        <begin position="123"/>
        <end position="155"/>
    </location>
</feature>
<dbReference type="Pfam" id="PF12796">
    <property type="entry name" value="Ank_2"/>
    <property type="match status" value="1"/>
</dbReference>
<keyword evidence="2 3" id="KW-0040">ANK repeat</keyword>
<dbReference type="Gene3D" id="1.25.40.20">
    <property type="entry name" value="Ankyrin repeat-containing domain"/>
    <property type="match status" value="1"/>
</dbReference>
<evidence type="ECO:0000256" key="1">
    <source>
        <dbReference type="ARBA" id="ARBA00022737"/>
    </source>
</evidence>
<proteinExistence type="predicted"/>
<protein>
    <submittedName>
        <fullName evidence="4">CSON013692 protein</fullName>
    </submittedName>
</protein>
<feature type="repeat" description="ANK" evidence="3">
    <location>
        <begin position="90"/>
        <end position="122"/>
    </location>
</feature>
<organism evidence="4">
    <name type="scientific">Culicoides sonorensis</name>
    <name type="common">Biting midge</name>
    <dbReference type="NCBI Taxonomy" id="179676"/>
    <lineage>
        <taxon>Eukaryota</taxon>
        <taxon>Metazoa</taxon>
        <taxon>Ecdysozoa</taxon>
        <taxon>Arthropoda</taxon>
        <taxon>Hexapoda</taxon>
        <taxon>Insecta</taxon>
        <taxon>Pterygota</taxon>
        <taxon>Neoptera</taxon>
        <taxon>Endopterygota</taxon>
        <taxon>Diptera</taxon>
        <taxon>Nematocera</taxon>
        <taxon>Chironomoidea</taxon>
        <taxon>Ceratopogonidae</taxon>
        <taxon>Ceratopogoninae</taxon>
        <taxon>Culicoides</taxon>
        <taxon>Monoculicoides</taxon>
    </lineage>
</organism>
<dbReference type="EMBL" id="UFQT01000006">
    <property type="protein sequence ID" value="SSX17447.1"/>
    <property type="molecule type" value="Genomic_DNA"/>
</dbReference>
<dbReference type="OMA" id="KEETHMQ"/>
<evidence type="ECO:0000256" key="2">
    <source>
        <dbReference type="ARBA" id="ARBA00023043"/>
    </source>
</evidence>
<evidence type="ECO:0000256" key="3">
    <source>
        <dbReference type="PROSITE-ProRule" id="PRU00023"/>
    </source>
</evidence>
<keyword evidence="1" id="KW-0677">Repeat</keyword>